<keyword evidence="1" id="KW-1133">Transmembrane helix</keyword>
<keyword evidence="1" id="KW-0472">Membrane</keyword>
<dbReference type="Proteomes" id="UP001281761">
    <property type="component" value="Unassembled WGS sequence"/>
</dbReference>
<name>A0ABQ9XUD9_9EUKA</name>
<protein>
    <submittedName>
        <fullName evidence="2">Uncharacterized protein</fullName>
    </submittedName>
</protein>
<feature type="transmembrane region" description="Helical" evidence="1">
    <location>
        <begin position="138"/>
        <end position="158"/>
    </location>
</feature>
<accession>A0ABQ9XUD9</accession>
<dbReference type="EMBL" id="JARBJD010000071">
    <property type="protein sequence ID" value="KAK2955081.1"/>
    <property type="molecule type" value="Genomic_DNA"/>
</dbReference>
<keyword evidence="3" id="KW-1185">Reference proteome</keyword>
<evidence type="ECO:0000313" key="2">
    <source>
        <dbReference type="EMBL" id="KAK2955081.1"/>
    </source>
</evidence>
<gene>
    <name evidence="2" type="ORF">BLNAU_10012</name>
</gene>
<proteinExistence type="predicted"/>
<comment type="caution">
    <text evidence="2">The sequence shown here is derived from an EMBL/GenBank/DDBJ whole genome shotgun (WGS) entry which is preliminary data.</text>
</comment>
<feature type="transmembrane region" description="Helical" evidence="1">
    <location>
        <begin position="102"/>
        <end position="126"/>
    </location>
</feature>
<evidence type="ECO:0000256" key="1">
    <source>
        <dbReference type="SAM" id="Phobius"/>
    </source>
</evidence>
<feature type="transmembrane region" description="Helical" evidence="1">
    <location>
        <begin position="74"/>
        <end position="96"/>
    </location>
</feature>
<sequence length="196" mass="21608">MSEGDNYQAGGYQTAAPAQLDNQTNPFEGVSQSAQQYEGGVGSSHVTNSQPSESWVRRALLNKFSLASLKTASFWGWILLLLGVLAYFIGSIIAWAVHSQWWWVPVPFLCFFFSVYTVLVELQILTPYQFGNTEFAQLCFSLLLRGILYIIAAIPGFWVPPIIAGSGLTLCGGLLYIAGSFLGESFYTEKKFAGFM</sequence>
<keyword evidence="1" id="KW-0812">Transmembrane</keyword>
<feature type="transmembrane region" description="Helical" evidence="1">
    <location>
        <begin position="164"/>
        <end position="187"/>
    </location>
</feature>
<evidence type="ECO:0000313" key="3">
    <source>
        <dbReference type="Proteomes" id="UP001281761"/>
    </source>
</evidence>
<reference evidence="2 3" key="1">
    <citation type="journal article" date="2022" name="bioRxiv">
        <title>Genomics of Preaxostyla Flagellates Illuminates Evolutionary Transitions and the Path Towards Mitochondrial Loss.</title>
        <authorList>
            <person name="Novak L.V.F."/>
            <person name="Treitli S.C."/>
            <person name="Pyrih J."/>
            <person name="Halakuc P."/>
            <person name="Pipaliya S.V."/>
            <person name="Vacek V."/>
            <person name="Brzon O."/>
            <person name="Soukal P."/>
            <person name="Eme L."/>
            <person name="Dacks J.B."/>
            <person name="Karnkowska A."/>
            <person name="Elias M."/>
            <person name="Hampl V."/>
        </authorList>
    </citation>
    <scope>NUCLEOTIDE SEQUENCE [LARGE SCALE GENOMIC DNA]</scope>
    <source>
        <strain evidence="2">NAU3</strain>
        <tissue evidence="2">Gut</tissue>
    </source>
</reference>
<organism evidence="2 3">
    <name type="scientific">Blattamonas nauphoetae</name>
    <dbReference type="NCBI Taxonomy" id="2049346"/>
    <lineage>
        <taxon>Eukaryota</taxon>
        <taxon>Metamonada</taxon>
        <taxon>Preaxostyla</taxon>
        <taxon>Oxymonadida</taxon>
        <taxon>Blattamonas</taxon>
    </lineage>
</organism>